<accession>A0A7S1BT32</accession>
<evidence type="ECO:0000259" key="2">
    <source>
        <dbReference type="PROSITE" id="PS50041"/>
    </source>
</evidence>
<dbReference type="InterPro" id="IPR016186">
    <property type="entry name" value="C-type_lectin-like/link_sf"/>
</dbReference>
<dbReference type="SMART" id="SM00034">
    <property type="entry name" value="CLECT"/>
    <property type="match status" value="1"/>
</dbReference>
<dbReference type="PANTHER" id="PTHR22803">
    <property type="entry name" value="MANNOSE, PHOSPHOLIPASE, LECTIN RECEPTOR RELATED"/>
    <property type="match status" value="1"/>
</dbReference>
<dbReference type="AlphaFoldDB" id="A0A7S1BT32"/>
<feature type="chain" id="PRO_5031287243" description="C-type lectin domain-containing protein" evidence="1">
    <location>
        <begin position="28"/>
        <end position="483"/>
    </location>
</feature>
<reference evidence="3" key="1">
    <citation type="submission" date="2021-01" db="EMBL/GenBank/DDBJ databases">
        <authorList>
            <person name="Corre E."/>
            <person name="Pelletier E."/>
            <person name="Niang G."/>
            <person name="Scheremetjew M."/>
            <person name="Finn R."/>
            <person name="Kale V."/>
            <person name="Holt S."/>
            <person name="Cochrane G."/>
            <person name="Meng A."/>
            <person name="Brown T."/>
            <person name="Cohen L."/>
        </authorList>
    </citation>
    <scope>NUCLEOTIDE SEQUENCE</scope>
    <source>
        <strain evidence="3">308</strain>
    </source>
</reference>
<dbReference type="Gene3D" id="3.10.100.10">
    <property type="entry name" value="Mannose-Binding Protein A, subunit A"/>
    <property type="match status" value="2"/>
</dbReference>
<dbReference type="InterPro" id="IPR001304">
    <property type="entry name" value="C-type_lectin-like"/>
</dbReference>
<organism evidence="3">
    <name type="scientific">Corethron hystrix</name>
    <dbReference type="NCBI Taxonomy" id="216773"/>
    <lineage>
        <taxon>Eukaryota</taxon>
        <taxon>Sar</taxon>
        <taxon>Stramenopiles</taxon>
        <taxon>Ochrophyta</taxon>
        <taxon>Bacillariophyta</taxon>
        <taxon>Coscinodiscophyceae</taxon>
        <taxon>Corethrophycidae</taxon>
        <taxon>Corethrales</taxon>
        <taxon>Corethraceae</taxon>
        <taxon>Corethron</taxon>
    </lineage>
</organism>
<dbReference type="Pfam" id="PF00059">
    <property type="entry name" value="Lectin_C"/>
    <property type="match status" value="1"/>
</dbReference>
<dbReference type="SUPFAM" id="SSF56436">
    <property type="entry name" value="C-type lectin-like"/>
    <property type="match status" value="2"/>
</dbReference>
<dbReference type="CDD" id="cd00037">
    <property type="entry name" value="CLECT"/>
    <property type="match status" value="1"/>
</dbReference>
<dbReference type="EMBL" id="HBFR01031682">
    <property type="protein sequence ID" value="CAD8895770.1"/>
    <property type="molecule type" value="Transcribed_RNA"/>
</dbReference>
<feature type="domain" description="C-type lectin" evidence="2">
    <location>
        <begin position="143"/>
        <end position="256"/>
    </location>
</feature>
<evidence type="ECO:0000313" key="3">
    <source>
        <dbReference type="EMBL" id="CAD8895770.1"/>
    </source>
</evidence>
<dbReference type="InterPro" id="IPR050111">
    <property type="entry name" value="C-type_lectin/snaclec_domain"/>
</dbReference>
<gene>
    <name evidence="3" type="ORF">CHYS00102_LOCUS22984</name>
</gene>
<feature type="signal peptide" evidence="1">
    <location>
        <begin position="1"/>
        <end position="27"/>
    </location>
</feature>
<evidence type="ECO:0000256" key="1">
    <source>
        <dbReference type="SAM" id="SignalP"/>
    </source>
</evidence>
<protein>
    <recommendedName>
        <fullName evidence="2">C-type lectin domain-containing protein</fullName>
    </recommendedName>
</protein>
<name>A0A7S1BT32_9STRA</name>
<proteinExistence type="predicted"/>
<dbReference type="PROSITE" id="PS50041">
    <property type="entry name" value="C_TYPE_LECTIN_2"/>
    <property type="match status" value="1"/>
</dbReference>
<dbReference type="InterPro" id="IPR016187">
    <property type="entry name" value="CTDL_fold"/>
</dbReference>
<sequence>MITAIGSPLFMIAFLLCSCWNISICLSEKIKISLNNHDQKQKIQNNQIVEEIRTDSTRTSTNIIFRDERNLEGKSNKSTKYRISLRGSKKYVFDRKLSETLGVEVSDKFAVDFNICYPNIDSTTKRSCPPYAMVEEEQVSANFAGTEYYFQKEYLSVEDHEVCARAWGGHLASIESEEEQHFITRTFFTNLKEISSFWIGGKRLSGSSGTDGSVTGWRWLDGTTWGYTNWHFGEPNNYLKEEKYLKMYLGGYWNDESKSQQAALYKRVPSNLSPSSPTTTQVEHISTSFPTATFSPTALSTNSDLNDKNYIGEDNITDDAEHFNMRTLSSIDFKAPKPIFSNENIDYEDCASTLDRSTNFPSISTLQTQQNQMASCPFKAQVNKQCVSFKNNDAEYFFSVATLPWEEHEKCAQEWGGHLNFIDSRKELDFVSTFVPKILFSSYSFQMCWISSATNQDGTLVHSFPHKLSFGLYKRAIGSDRAR</sequence>
<keyword evidence="1" id="KW-0732">Signal</keyword>